<protein>
    <recommendedName>
        <fullName evidence="3">2'-5' RNA ligase</fullName>
    </recommendedName>
</protein>
<dbReference type="RefSeq" id="WP_089331518.1">
    <property type="nucleotide sequence ID" value="NZ_FZNS01000001.1"/>
</dbReference>
<evidence type="ECO:0000313" key="1">
    <source>
        <dbReference type="EMBL" id="SNR32119.1"/>
    </source>
</evidence>
<accession>A0A238VF35</accession>
<keyword evidence="2" id="KW-1185">Reference proteome</keyword>
<dbReference type="EMBL" id="FZNS01000001">
    <property type="protein sequence ID" value="SNR32119.1"/>
    <property type="molecule type" value="Genomic_DNA"/>
</dbReference>
<dbReference type="Proteomes" id="UP000198310">
    <property type="component" value="Unassembled WGS sequence"/>
</dbReference>
<organism evidence="1 2">
    <name type="scientific">Hymenobacter mucosus</name>
    <dbReference type="NCBI Taxonomy" id="1411120"/>
    <lineage>
        <taxon>Bacteria</taxon>
        <taxon>Pseudomonadati</taxon>
        <taxon>Bacteroidota</taxon>
        <taxon>Cytophagia</taxon>
        <taxon>Cytophagales</taxon>
        <taxon>Hymenobacteraceae</taxon>
        <taxon>Hymenobacter</taxon>
    </lineage>
</organism>
<evidence type="ECO:0000313" key="2">
    <source>
        <dbReference type="Proteomes" id="UP000198310"/>
    </source>
</evidence>
<dbReference type="InterPro" id="IPR009097">
    <property type="entry name" value="Cyclic_Pdiesterase"/>
</dbReference>
<name>A0A238VF35_9BACT</name>
<sequence>MSLQDHYDAMRTTAFSHFIQGKAELDPLLTSGEDTRRGITLLARPPGHILATIERVLADFQKLDPTQYYYPASDIHLTILSIISCHSGFTLSQADPTAYQDLVRTVLRKARPFTVRYTGLTASPGGIIVQGFLEDDSLEKLRSKIRMAFLSSGLQQSIDQRYTIQTAHSTVVRFIAPLPQPEGLVTALQNYRSVPIGLFEVDALELVYNDWYQRAANTVLLEHYSLTPN</sequence>
<reference evidence="2" key="1">
    <citation type="submission" date="2017-06" db="EMBL/GenBank/DDBJ databases">
        <authorList>
            <person name="Varghese N."/>
            <person name="Submissions S."/>
        </authorList>
    </citation>
    <scope>NUCLEOTIDE SEQUENCE [LARGE SCALE GENOMIC DNA]</scope>
    <source>
        <strain evidence="2">DSM 28041</strain>
    </source>
</reference>
<dbReference type="AlphaFoldDB" id="A0A238VF35"/>
<evidence type="ECO:0008006" key="3">
    <source>
        <dbReference type="Google" id="ProtNLM"/>
    </source>
</evidence>
<proteinExistence type="predicted"/>
<dbReference type="Gene3D" id="3.90.1140.10">
    <property type="entry name" value="Cyclic phosphodiesterase"/>
    <property type="match status" value="1"/>
</dbReference>
<gene>
    <name evidence="1" type="ORF">SAMN06269173_101466</name>
</gene>
<dbReference type="SUPFAM" id="SSF55144">
    <property type="entry name" value="LigT-like"/>
    <property type="match status" value="1"/>
</dbReference>